<sequence length="179" mass="20198">MIPEPLREEPKVDAGLGVSDVPPPAAPEPEPQPEPQPRAPTPPPLPPRPGQRPLTPPPEMSPPPRALGLPQNMEWIHRFRRARRDEQRGRGDAGLGRGQNIDRPGRQLDEDQILFLQRLGVRQRREFLDMILDGQFPLPNEAFENPFGDFVPRDVPIEIMEEDMGFFDDDGIVDDEDGN</sequence>
<accession>A0AAE8ZWV9</accession>
<feature type="region of interest" description="Disordered" evidence="1">
    <location>
        <begin position="1"/>
        <end position="104"/>
    </location>
</feature>
<dbReference type="AlphaFoldDB" id="A0AAE8ZWV9"/>
<dbReference type="EMBL" id="CP090896">
    <property type="protein sequence ID" value="ULT83845.1"/>
    <property type="molecule type" value="Genomic_DNA"/>
</dbReference>
<gene>
    <name evidence="2" type="ORF">L3Y34_012853</name>
</gene>
<proteinExistence type="predicted"/>
<dbReference type="Proteomes" id="UP000827892">
    <property type="component" value="Chromosome X"/>
</dbReference>
<feature type="compositionally biased region" description="Basic and acidic residues" evidence="1">
    <location>
        <begin position="1"/>
        <end position="12"/>
    </location>
</feature>
<evidence type="ECO:0000313" key="2">
    <source>
        <dbReference type="EMBL" id="ULT83845.1"/>
    </source>
</evidence>
<feature type="compositionally biased region" description="Pro residues" evidence="1">
    <location>
        <begin position="21"/>
        <end position="65"/>
    </location>
</feature>
<evidence type="ECO:0000313" key="3">
    <source>
        <dbReference type="Proteomes" id="UP000827892"/>
    </source>
</evidence>
<evidence type="ECO:0000256" key="1">
    <source>
        <dbReference type="SAM" id="MobiDB-lite"/>
    </source>
</evidence>
<name>A0AAE8ZWV9_CAEBR</name>
<organism evidence="2 3">
    <name type="scientific">Caenorhabditis briggsae</name>
    <dbReference type="NCBI Taxonomy" id="6238"/>
    <lineage>
        <taxon>Eukaryota</taxon>
        <taxon>Metazoa</taxon>
        <taxon>Ecdysozoa</taxon>
        <taxon>Nematoda</taxon>
        <taxon>Chromadorea</taxon>
        <taxon>Rhabditida</taxon>
        <taxon>Rhabditina</taxon>
        <taxon>Rhabditomorpha</taxon>
        <taxon>Rhabditoidea</taxon>
        <taxon>Rhabditidae</taxon>
        <taxon>Peloderinae</taxon>
        <taxon>Caenorhabditis</taxon>
    </lineage>
</organism>
<protein>
    <submittedName>
        <fullName evidence="2">Uncharacterized protein</fullName>
    </submittedName>
</protein>
<reference evidence="2 3" key="1">
    <citation type="submission" date="2022-05" db="EMBL/GenBank/DDBJ databases">
        <title>Chromosome-level reference genomes for two strains of Caenorhabditis briggsae: an improved platform for comparative genomics.</title>
        <authorList>
            <person name="Stevens L."/>
            <person name="Andersen E.C."/>
        </authorList>
    </citation>
    <scope>NUCLEOTIDE SEQUENCE [LARGE SCALE GENOMIC DNA]</scope>
    <source>
        <strain evidence="2">QX1410_ONT</strain>
        <tissue evidence="2">Whole-organism</tissue>
    </source>
</reference>